<protein>
    <recommendedName>
        <fullName evidence="3">PLD phosphodiesterase domain-containing protein</fullName>
    </recommendedName>
</protein>
<comment type="caution">
    <text evidence="1">The sequence shown here is derived from an EMBL/GenBank/DDBJ whole genome shotgun (WGS) entry which is preliminary data.</text>
</comment>
<proteinExistence type="predicted"/>
<organism evidence="1 2">
    <name type="scientific">Pantoea phytobeneficialis</name>
    <dbReference type="NCBI Taxonomy" id="2052056"/>
    <lineage>
        <taxon>Bacteria</taxon>
        <taxon>Pseudomonadati</taxon>
        <taxon>Pseudomonadota</taxon>
        <taxon>Gammaproteobacteria</taxon>
        <taxon>Enterobacterales</taxon>
        <taxon>Erwiniaceae</taxon>
        <taxon>Pantoea</taxon>
    </lineage>
</organism>
<evidence type="ECO:0008006" key="3">
    <source>
        <dbReference type="Google" id="ProtNLM"/>
    </source>
</evidence>
<dbReference type="EMBL" id="JAUOOM010000008">
    <property type="protein sequence ID" value="MDO6406993.1"/>
    <property type="molecule type" value="Genomic_DNA"/>
</dbReference>
<keyword evidence="2" id="KW-1185">Reference proteome</keyword>
<gene>
    <name evidence="1" type="ORF">Q3404_10415</name>
</gene>
<accession>A0ABT8XU65</accession>
<name>A0ABT8XU65_9GAMM</name>
<evidence type="ECO:0000313" key="1">
    <source>
        <dbReference type="EMBL" id="MDO6406993.1"/>
    </source>
</evidence>
<dbReference type="RefSeq" id="WP_244634108.1">
    <property type="nucleotide sequence ID" value="NZ_CP024640.1"/>
</dbReference>
<dbReference type="Proteomes" id="UP001171299">
    <property type="component" value="Unassembled WGS sequence"/>
</dbReference>
<evidence type="ECO:0000313" key="2">
    <source>
        <dbReference type="Proteomes" id="UP001171299"/>
    </source>
</evidence>
<reference evidence="1" key="1">
    <citation type="submission" date="2023-07" db="EMBL/GenBank/DDBJ databases">
        <title>The extreme plant-growth-promoting properties of Pantoea phytobeneficialis PF55 revealed by functional and genomic analysis.</title>
        <authorList>
            <person name="Nascimento F.X."/>
            <person name="Marcio R.J."/>
        </authorList>
    </citation>
    <scope>NUCLEOTIDE SEQUENCE</scope>
    <source>
        <strain evidence="1">PF55</strain>
    </source>
</reference>
<sequence length="658" mass="72671">MTGYAKLPPSLVDYFDAPRGYTGHFGWLCGYSASEDFLESALDRFTGLNKAARAHHGHSKLALFLDAGNRFISPLTVPGVMHCQMSAAPPLNLLHAKVALLGFKPHDEQHGWRLRLLVSTGNWTRQSLEESLDLVWCLDLSAEALHQPGEAWRQSCADFRAAQMLFDEIAGWCDTSLLSLTINDQPTLSSLARREVESWLSQCRKYARGTPRLVDNRRTSLFSQLKRWLSDAERQGKRNYLAMGSGFYEGGNGSAPLVPEKIVQLLQETAALTHSAQIDLYVNPHACQAVAQRVEALQAQGMTIRPPAQLRQVERTLHAKFIFSANHRSVSDMLTRGWLYLGSGNLTGPGFMQRMKPAVGNLEAGVFFCPDRLAKTSAGKQPAENTLSWLLPIQSDSDCDDLSIPLQAGEEMTERPPHYAPPISGLLWQPGAGNQGLLSPPSASPITITVLDMAGVPCPEVTQGFVWQGEMPRSVSIRWQSEGVSFGADIPVMDELGRIAATPLRQLNLDEVLWQLSHFPQPPDLDVVDPEGEQAGLLPDMLQSHPEDMSLTSQPIRQVMSLIEGIAECQTRLSEDQWLYWCRSLEQTLLQASGNADLARFTDLGINPLSALKAAPFRPAFAEDDDSLPGQDYLQMLRRIETAWGVSDLHAFAETANE</sequence>
<dbReference type="CDD" id="cd00138">
    <property type="entry name" value="PLDc_SF"/>
    <property type="match status" value="1"/>
</dbReference>